<proteinExistence type="predicted"/>
<dbReference type="PANTHER" id="PTHR39339">
    <property type="entry name" value="SLR1444 PROTEIN"/>
    <property type="match status" value="1"/>
</dbReference>
<dbReference type="OrthoDB" id="9777271at2"/>
<dbReference type="InterPro" id="IPR038186">
    <property type="entry name" value="CHAD_dom_sf"/>
</dbReference>
<dbReference type="EMBL" id="CP022521">
    <property type="protein sequence ID" value="ASO18972.1"/>
    <property type="molecule type" value="Genomic_DNA"/>
</dbReference>
<organism evidence="1 2">
    <name type="scientific">Actinoalloteichus hoggarensis</name>
    <dbReference type="NCBI Taxonomy" id="1470176"/>
    <lineage>
        <taxon>Bacteria</taxon>
        <taxon>Bacillati</taxon>
        <taxon>Actinomycetota</taxon>
        <taxon>Actinomycetes</taxon>
        <taxon>Pseudonocardiales</taxon>
        <taxon>Pseudonocardiaceae</taxon>
        <taxon>Actinoalloteichus</taxon>
    </lineage>
</organism>
<dbReference type="Gene3D" id="1.40.20.10">
    <property type="entry name" value="CHAD domain"/>
    <property type="match status" value="1"/>
</dbReference>
<dbReference type="PROSITE" id="PS51708">
    <property type="entry name" value="CHAD"/>
    <property type="match status" value="1"/>
</dbReference>
<reference evidence="1 2" key="1">
    <citation type="submission" date="2017-07" db="EMBL/GenBank/DDBJ databases">
        <title>Complete genome sequence of Actinoalloteichus hoggarensis DSM 45943, type strain of Actinoalloteichus hoggarensis.</title>
        <authorList>
            <person name="Ruckert C."/>
            <person name="Nouioui I."/>
            <person name="Willmese J."/>
            <person name="van Wezel G."/>
            <person name="Klenk H.-P."/>
            <person name="Kalinowski J."/>
            <person name="Zotchev S.B."/>
        </authorList>
    </citation>
    <scope>NUCLEOTIDE SEQUENCE [LARGE SCALE GENOMIC DNA]</scope>
    <source>
        <strain evidence="1 2">DSM 45943</strain>
    </source>
</reference>
<gene>
    <name evidence="1" type="ORF">AHOG_06615</name>
</gene>
<dbReference type="AlphaFoldDB" id="A0A221VZL8"/>
<dbReference type="SMART" id="SM00880">
    <property type="entry name" value="CHAD"/>
    <property type="match status" value="1"/>
</dbReference>
<sequence>MSTAARSGPPAPAAPKKKSPGLNTRSPAGDVVLDHLRGQAAALFENEQGFHRGEPGSVHRMRVATRRLRSALQSFGTIVDREQTRELTDELRRLGRVLGRSRDAEVVTRRLRDRIEETPAELVLGEVDRQLTRRTARRQAAADETVIEELASERYRALTESIRQLLDRPPLTSTAADRAGAVLPALVARSWRGLDRTARTALSMQAEASAGTGTAGIDSTGAGETRTTTSGSREQAALTAALHEVRKRARRTRYAAEVARPVARRKARRLSRALRRLQRTLGTHQDTVLSRAALRELGAQARTQGQNGFTFGLWYGRDQEIARRIEEDFAEHWHRAARPRLRRWTR</sequence>
<keyword evidence="2" id="KW-1185">Reference proteome</keyword>
<dbReference type="Pfam" id="PF05235">
    <property type="entry name" value="CHAD"/>
    <property type="match status" value="1"/>
</dbReference>
<dbReference type="KEGG" id="ahg:AHOG_06615"/>
<evidence type="ECO:0000313" key="1">
    <source>
        <dbReference type="EMBL" id="ASO18972.1"/>
    </source>
</evidence>
<name>A0A221VZL8_9PSEU</name>
<dbReference type="Proteomes" id="UP000204221">
    <property type="component" value="Chromosome"/>
</dbReference>
<evidence type="ECO:0000313" key="2">
    <source>
        <dbReference type="Proteomes" id="UP000204221"/>
    </source>
</evidence>
<dbReference type="RefSeq" id="WP_093940564.1">
    <property type="nucleotide sequence ID" value="NZ_CP022521.1"/>
</dbReference>
<dbReference type="InterPro" id="IPR007899">
    <property type="entry name" value="CHAD_dom"/>
</dbReference>
<protein>
    <submittedName>
        <fullName evidence="1">CHAD domain protein</fullName>
    </submittedName>
</protein>
<dbReference type="PANTHER" id="PTHR39339:SF1">
    <property type="entry name" value="CHAD DOMAIN-CONTAINING PROTEIN"/>
    <property type="match status" value="1"/>
</dbReference>
<accession>A0A221VZL8</accession>